<sequence length="81" mass="8892">MVPIFQQTVRASSAVSLTRFFLLSSPPSRAEPPDTTGFHFFAQANDKRGTSNNSINMYQAEHVCVYVCMLAFTIITCVGDG</sequence>
<organism evidence="1">
    <name type="scientific">Anopheles darlingi</name>
    <name type="common">Mosquito</name>
    <dbReference type="NCBI Taxonomy" id="43151"/>
    <lineage>
        <taxon>Eukaryota</taxon>
        <taxon>Metazoa</taxon>
        <taxon>Ecdysozoa</taxon>
        <taxon>Arthropoda</taxon>
        <taxon>Hexapoda</taxon>
        <taxon>Insecta</taxon>
        <taxon>Pterygota</taxon>
        <taxon>Neoptera</taxon>
        <taxon>Endopterygota</taxon>
        <taxon>Diptera</taxon>
        <taxon>Nematocera</taxon>
        <taxon>Culicoidea</taxon>
        <taxon>Culicidae</taxon>
        <taxon>Anophelinae</taxon>
        <taxon>Anopheles</taxon>
    </lineage>
</organism>
<dbReference type="AlphaFoldDB" id="A0A2M4DDE1"/>
<accession>A0A2M4DDE1</accession>
<protein>
    <submittedName>
        <fullName evidence="1">Putative secreted protein</fullName>
    </submittedName>
</protein>
<dbReference type="EMBL" id="GGFL01011424">
    <property type="protein sequence ID" value="MBW75602.1"/>
    <property type="molecule type" value="Transcribed_RNA"/>
</dbReference>
<proteinExistence type="predicted"/>
<reference evidence="1" key="1">
    <citation type="submission" date="2018-01" db="EMBL/GenBank/DDBJ databases">
        <title>An insight into the sialome of Amazonian anophelines.</title>
        <authorList>
            <person name="Ribeiro J.M."/>
            <person name="Scarpassa V."/>
            <person name="Calvo E."/>
        </authorList>
    </citation>
    <scope>NUCLEOTIDE SEQUENCE</scope>
</reference>
<name>A0A2M4DDE1_ANODA</name>
<evidence type="ECO:0000313" key="1">
    <source>
        <dbReference type="EMBL" id="MBW75602.1"/>
    </source>
</evidence>